<dbReference type="Proteomes" id="UP001183607">
    <property type="component" value="Unassembled WGS sequence"/>
</dbReference>
<accession>A0ABD5E0N9</accession>
<evidence type="ECO:0000313" key="3">
    <source>
        <dbReference type="Proteomes" id="UP001183607"/>
    </source>
</evidence>
<organism evidence="2 3">
    <name type="scientific">Streptomyces evansiae</name>
    <dbReference type="NCBI Taxonomy" id="3075535"/>
    <lineage>
        <taxon>Bacteria</taxon>
        <taxon>Bacillati</taxon>
        <taxon>Actinomycetota</taxon>
        <taxon>Actinomycetes</taxon>
        <taxon>Kitasatosporales</taxon>
        <taxon>Streptomycetaceae</taxon>
        <taxon>Streptomyces</taxon>
    </lineage>
</organism>
<protein>
    <submittedName>
        <fullName evidence="2">DUF5133 domain-containing protein</fullName>
    </submittedName>
</protein>
<dbReference type="EMBL" id="JAVRER010000006">
    <property type="protein sequence ID" value="MDT0414914.1"/>
    <property type="molecule type" value="Genomic_DNA"/>
</dbReference>
<dbReference type="Pfam" id="PF17196">
    <property type="entry name" value="DUF5133"/>
    <property type="match status" value="1"/>
</dbReference>
<dbReference type="RefSeq" id="WP_043256751.1">
    <property type="nucleotide sequence ID" value="NZ_JAVRER010000006.1"/>
</dbReference>
<proteinExistence type="predicted"/>
<comment type="caution">
    <text evidence="2">The sequence shown here is derived from an EMBL/GenBank/DDBJ whole genome shotgun (WGS) entry which is preliminary data.</text>
</comment>
<dbReference type="InterPro" id="IPR033457">
    <property type="entry name" value="DUF5133"/>
</dbReference>
<gene>
    <name evidence="2" type="ORF">RM574_05370</name>
</gene>
<reference evidence="3" key="1">
    <citation type="submission" date="2023-07" db="EMBL/GenBank/DDBJ databases">
        <title>30 novel species of actinomycetes from the DSMZ collection.</title>
        <authorList>
            <person name="Nouioui I."/>
        </authorList>
    </citation>
    <scope>NUCLEOTIDE SEQUENCE [LARGE SCALE GENOMIC DNA]</scope>
    <source>
        <strain evidence="3">DSM 41982</strain>
    </source>
</reference>
<feature type="region of interest" description="Disordered" evidence="1">
    <location>
        <begin position="72"/>
        <end position="96"/>
    </location>
</feature>
<sequence length="96" mass="10134">MLIAHPVVLRKLLARYEALSAVQDPGAETLRDLDDVTYTLCVSTGTRTIDAALGVARERLARAAAEERTAPVALRAKESAPRRISGSGPTPLVPAG</sequence>
<evidence type="ECO:0000313" key="2">
    <source>
        <dbReference type="EMBL" id="MDT0414914.1"/>
    </source>
</evidence>
<name>A0ABD5E0N9_9ACTN</name>
<feature type="compositionally biased region" description="Basic and acidic residues" evidence="1">
    <location>
        <begin position="72"/>
        <end position="81"/>
    </location>
</feature>
<evidence type="ECO:0000256" key="1">
    <source>
        <dbReference type="SAM" id="MobiDB-lite"/>
    </source>
</evidence>
<dbReference type="AlphaFoldDB" id="A0ABD5E0N9"/>